<feature type="compositionally biased region" description="Low complexity" evidence="4">
    <location>
        <begin position="419"/>
        <end position="428"/>
    </location>
</feature>
<keyword evidence="2 8" id="KW-0418">Kinase</keyword>
<evidence type="ECO:0000259" key="7">
    <source>
        <dbReference type="Pfam" id="PF07730"/>
    </source>
</evidence>
<dbReference type="PANTHER" id="PTHR24421:SF63">
    <property type="entry name" value="SENSOR HISTIDINE KINASE DESK"/>
    <property type="match status" value="1"/>
</dbReference>
<dbReference type="InterPro" id="IPR036890">
    <property type="entry name" value="HATPase_C_sf"/>
</dbReference>
<gene>
    <name evidence="8" type="ORF">GCM10009839_87090</name>
</gene>
<evidence type="ECO:0000259" key="6">
    <source>
        <dbReference type="Pfam" id="PF02518"/>
    </source>
</evidence>
<feature type="transmembrane region" description="Helical" evidence="5">
    <location>
        <begin position="20"/>
        <end position="37"/>
    </location>
</feature>
<feature type="transmembrane region" description="Helical" evidence="5">
    <location>
        <begin position="49"/>
        <end position="70"/>
    </location>
</feature>
<dbReference type="PANTHER" id="PTHR24421">
    <property type="entry name" value="NITRATE/NITRITE SENSOR PROTEIN NARX-RELATED"/>
    <property type="match status" value="1"/>
</dbReference>
<dbReference type="SUPFAM" id="SSF55874">
    <property type="entry name" value="ATPase domain of HSP90 chaperone/DNA topoisomerase II/histidine kinase"/>
    <property type="match status" value="1"/>
</dbReference>
<dbReference type="EMBL" id="BAAAQN010000087">
    <property type="protein sequence ID" value="GAA2062493.1"/>
    <property type="molecule type" value="Genomic_DNA"/>
</dbReference>
<organism evidence="8 9">
    <name type="scientific">Catenulispora yoronensis</name>
    <dbReference type="NCBI Taxonomy" id="450799"/>
    <lineage>
        <taxon>Bacteria</taxon>
        <taxon>Bacillati</taxon>
        <taxon>Actinomycetota</taxon>
        <taxon>Actinomycetes</taxon>
        <taxon>Catenulisporales</taxon>
        <taxon>Catenulisporaceae</taxon>
        <taxon>Catenulispora</taxon>
    </lineage>
</organism>
<dbReference type="Pfam" id="PF07730">
    <property type="entry name" value="HisKA_3"/>
    <property type="match status" value="1"/>
</dbReference>
<dbReference type="Gene3D" id="3.30.565.10">
    <property type="entry name" value="Histidine kinase-like ATPase, C-terminal domain"/>
    <property type="match status" value="1"/>
</dbReference>
<keyword evidence="3" id="KW-0902">Two-component regulatory system</keyword>
<dbReference type="CDD" id="cd16917">
    <property type="entry name" value="HATPase_UhpB-NarQ-NarX-like"/>
    <property type="match status" value="1"/>
</dbReference>
<feature type="compositionally biased region" description="Pro residues" evidence="4">
    <location>
        <begin position="451"/>
        <end position="466"/>
    </location>
</feature>
<evidence type="ECO:0000256" key="1">
    <source>
        <dbReference type="ARBA" id="ARBA00022679"/>
    </source>
</evidence>
<feature type="region of interest" description="Disordered" evidence="4">
    <location>
        <begin position="419"/>
        <end position="478"/>
    </location>
</feature>
<dbReference type="Pfam" id="PF02518">
    <property type="entry name" value="HATPase_c"/>
    <property type="match status" value="1"/>
</dbReference>
<keyword evidence="5" id="KW-1133">Transmembrane helix</keyword>
<feature type="domain" description="Histidine kinase/HSP90-like ATPase" evidence="6">
    <location>
        <begin position="316"/>
        <end position="388"/>
    </location>
</feature>
<evidence type="ECO:0000256" key="4">
    <source>
        <dbReference type="SAM" id="MobiDB-lite"/>
    </source>
</evidence>
<reference evidence="8 9" key="1">
    <citation type="journal article" date="2019" name="Int. J. Syst. Evol. Microbiol.">
        <title>The Global Catalogue of Microorganisms (GCM) 10K type strain sequencing project: providing services to taxonomists for standard genome sequencing and annotation.</title>
        <authorList>
            <consortium name="The Broad Institute Genomics Platform"/>
            <consortium name="The Broad Institute Genome Sequencing Center for Infectious Disease"/>
            <person name="Wu L."/>
            <person name="Ma J."/>
        </authorList>
    </citation>
    <scope>NUCLEOTIDE SEQUENCE [LARGE SCALE GENOMIC DNA]</scope>
    <source>
        <strain evidence="8 9">JCM 16014</strain>
    </source>
</reference>
<sequence>MAGPDLGLNAPRVGQPGRYKWLFAAIWLFYLVDPLVKVIHSDHGLPWKLLNYAAITVFVLLYGALSYSAYPRSGAIGTPHRDHRLTRPALIGMGAIAFATSLWINSDLAGMWVFTGTGAGLSLPLERRQAMRGMLVVVGLMTLCVALAPGASYTDWLELILPTFFAGASTIGIRQLALVIGQLNEARETVARLAANEERLRLARDLHDLTGHSLSMITLKAQLAQRLLQRARTAGPADPDPRLEAALTEVAEIEHVSRETLTDIRKAVSGYRRATLAVELASASAALEAAEIKLLADPSVAQASGTFAPEAEAALAWSLREAVTNAIRHSGATTVTVRIDRTDGEVVLSVRNNGRGLAAAVHEADDFGGNGLTGLRERLDAVGGRLVVGGPDGDFRLVAAAPETAAVLEQPAPGTVAEAAAVPEQPAPRQLSKPPASQKSSELCALGQPDSPAPRPENPSPRPDLPVPEAEPGLVDRR</sequence>
<dbReference type="InterPro" id="IPR003594">
    <property type="entry name" value="HATPase_dom"/>
</dbReference>
<comment type="caution">
    <text evidence="8">The sequence shown here is derived from an EMBL/GenBank/DDBJ whole genome shotgun (WGS) entry which is preliminary data.</text>
</comment>
<accession>A0ABN2VIZ1</accession>
<keyword evidence="1" id="KW-0808">Transferase</keyword>
<proteinExistence type="predicted"/>
<dbReference type="RefSeq" id="WP_344671632.1">
    <property type="nucleotide sequence ID" value="NZ_BAAAQN010000087.1"/>
</dbReference>
<evidence type="ECO:0000313" key="9">
    <source>
        <dbReference type="Proteomes" id="UP001500751"/>
    </source>
</evidence>
<keyword evidence="9" id="KW-1185">Reference proteome</keyword>
<evidence type="ECO:0000313" key="8">
    <source>
        <dbReference type="EMBL" id="GAA2062493.1"/>
    </source>
</evidence>
<feature type="transmembrane region" description="Helical" evidence="5">
    <location>
        <begin position="90"/>
        <end position="114"/>
    </location>
</feature>
<dbReference type="Proteomes" id="UP001500751">
    <property type="component" value="Unassembled WGS sequence"/>
</dbReference>
<dbReference type="GO" id="GO:0016301">
    <property type="term" value="F:kinase activity"/>
    <property type="evidence" value="ECO:0007669"/>
    <property type="project" value="UniProtKB-KW"/>
</dbReference>
<evidence type="ECO:0000256" key="2">
    <source>
        <dbReference type="ARBA" id="ARBA00022777"/>
    </source>
</evidence>
<dbReference type="InterPro" id="IPR050482">
    <property type="entry name" value="Sensor_HK_TwoCompSys"/>
</dbReference>
<keyword evidence="5" id="KW-0812">Transmembrane</keyword>
<feature type="domain" description="Signal transduction histidine kinase subgroup 3 dimerisation and phosphoacceptor" evidence="7">
    <location>
        <begin position="198"/>
        <end position="275"/>
    </location>
</feature>
<keyword evidence="5" id="KW-0472">Membrane</keyword>
<feature type="transmembrane region" description="Helical" evidence="5">
    <location>
        <begin position="134"/>
        <end position="153"/>
    </location>
</feature>
<name>A0ABN2VIZ1_9ACTN</name>
<evidence type="ECO:0000256" key="3">
    <source>
        <dbReference type="ARBA" id="ARBA00023012"/>
    </source>
</evidence>
<dbReference type="InterPro" id="IPR011712">
    <property type="entry name" value="Sig_transdc_His_kin_sub3_dim/P"/>
</dbReference>
<dbReference type="Gene3D" id="1.20.5.1930">
    <property type="match status" value="1"/>
</dbReference>
<evidence type="ECO:0000256" key="5">
    <source>
        <dbReference type="SAM" id="Phobius"/>
    </source>
</evidence>
<protein>
    <submittedName>
        <fullName evidence="8">Sensor histidine kinase</fullName>
    </submittedName>
</protein>